<dbReference type="PANTHER" id="PTHR47623:SF1">
    <property type="entry name" value="OS09G0287300 PROTEIN"/>
    <property type="match status" value="1"/>
</dbReference>
<proteinExistence type="predicted"/>
<dbReference type="OrthoDB" id="9810154at2"/>
<dbReference type="SMART" id="SM00855">
    <property type="entry name" value="PGAM"/>
    <property type="match status" value="1"/>
</dbReference>
<dbReference type="RefSeq" id="WP_039136147.1">
    <property type="nucleotide sequence ID" value="NZ_JSVC01000001.1"/>
</dbReference>
<dbReference type="AlphaFoldDB" id="A0A0C1L820"/>
<reference evidence="2 3" key="1">
    <citation type="submission" date="2014-11" db="EMBL/GenBank/DDBJ databases">
        <title>Genome sequence of Flavihumibacter solisilvae 3-3.</title>
        <authorList>
            <person name="Zhou G."/>
            <person name="Li M."/>
            <person name="Wang G."/>
        </authorList>
    </citation>
    <scope>NUCLEOTIDE SEQUENCE [LARGE SCALE GENOMIC DNA]</scope>
    <source>
        <strain evidence="2 3">3-3</strain>
    </source>
</reference>
<evidence type="ECO:0000256" key="1">
    <source>
        <dbReference type="PIRSR" id="PIRSR613078-2"/>
    </source>
</evidence>
<sequence length="164" mass="18588">MKTVLVVRHAKSSWGDLTLPDFDRPLNDRGQRNAPEMATRLLKKGIGIDAFVTSTAKRAMQTATHFIRVYDRPEKELILREELYHAPANVYFDVIRALNDDYKTIAIFGHNPGITTFVNLLTPTTIDEMPTCGIFAVKADIKLWREFPATDNKFLFFDSPKAGS</sequence>
<dbReference type="InterPro" id="IPR013078">
    <property type="entry name" value="His_Pase_superF_clade-1"/>
</dbReference>
<feature type="binding site" evidence="1">
    <location>
        <position position="58"/>
    </location>
    <ligand>
        <name>substrate</name>
    </ligand>
</feature>
<dbReference type="PANTHER" id="PTHR47623">
    <property type="entry name" value="OS09G0287300 PROTEIN"/>
    <property type="match status" value="1"/>
</dbReference>
<dbReference type="EMBL" id="JSVC01000001">
    <property type="protein sequence ID" value="KIC96312.1"/>
    <property type="molecule type" value="Genomic_DNA"/>
</dbReference>
<keyword evidence="3" id="KW-1185">Reference proteome</keyword>
<dbReference type="Pfam" id="PF00300">
    <property type="entry name" value="His_Phos_1"/>
    <property type="match status" value="1"/>
</dbReference>
<gene>
    <name evidence="2" type="ORF">OI18_00690</name>
</gene>
<dbReference type="Gene3D" id="3.40.50.1240">
    <property type="entry name" value="Phosphoglycerate mutase-like"/>
    <property type="match status" value="1"/>
</dbReference>
<comment type="caution">
    <text evidence="2">The sequence shown here is derived from an EMBL/GenBank/DDBJ whole genome shotgun (WGS) entry which is preliminary data.</text>
</comment>
<protein>
    <submittedName>
        <fullName evidence="2">Phosphohistidine phosphatase</fullName>
    </submittedName>
</protein>
<dbReference type="Proteomes" id="UP000031408">
    <property type="component" value="Unassembled WGS sequence"/>
</dbReference>
<name>A0A0C1L820_9BACT</name>
<dbReference type="STRING" id="1349421.OI18_00690"/>
<organism evidence="2 3">
    <name type="scientific">Flavihumibacter solisilvae</name>
    <dbReference type="NCBI Taxonomy" id="1349421"/>
    <lineage>
        <taxon>Bacteria</taxon>
        <taxon>Pseudomonadati</taxon>
        <taxon>Bacteroidota</taxon>
        <taxon>Chitinophagia</taxon>
        <taxon>Chitinophagales</taxon>
        <taxon>Chitinophagaceae</taxon>
        <taxon>Flavihumibacter</taxon>
    </lineage>
</organism>
<accession>A0A0C1L820</accession>
<dbReference type="SUPFAM" id="SSF53254">
    <property type="entry name" value="Phosphoglycerate mutase-like"/>
    <property type="match status" value="1"/>
</dbReference>
<dbReference type="InterPro" id="IPR029033">
    <property type="entry name" value="His_PPase_superfam"/>
</dbReference>
<dbReference type="CDD" id="cd07067">
    <property type="entry name" value="HP_PGM_like"/>
    <property type="match status" value="1"/>
</dbReference>
<evidence type="ECO:0000313" key="3">
    <source>
        <dbReference type="Proteomes" id="UP000031408"/>
    </source>
</evidence>
<evidence type="ECO:0000313" key="2">
    <source>
        <dbReference type="EMBL" id="KIC96312.1"/>
    </source>
</evidence>